<feature type="non-terminal residue" evidence="2">
    <location>
        <position position="202"/>
    </location>
</feature>
<dbReference type="EMBL" id="DS546405">
    <property type="protein sequence ID" value="EDQ48452.1"/>
    <property type="molecule type" value="Genomic_DNA"/>
</dbReference>
<evidence type="ECO:0000256" key="1">
    <source>
        <dbReference type="SAM" id="MobiDB-lite"/>
    </source>
</evidence>
<protein>
    <submittedName>
        <fullName evidence="2">Predicted protein</fullName>
    </submittedName>
</protein>
<feature type="compositionally biased region" description="Polar residues" evidence="1">
    <location>
        <begin position="36"/>
        <end position="46"/>
    </location>
</feature>
<dbReference type="AlphaFoldDB" id="A9U7A1"/>
<evidence type="ECO:0000313" key="2">
    <source>
        <dbReference type="EMBL" id="EDQ48452.1"/>
    </source>
</evidence>
<feature type="region of interest" description="Disordered" evidence="1">
    <location>
        <begin position="35"/>
        <end position="63"/>
    </location>
</feature>
<name>A9U7A1_PHYPA</name>
<accession>A9U7A1</accession>
<reference evidence="2" key="1">
    <citation type="journal article" date="2008" name="Science">
        <title>The Physcomitrella genome reveals evolutionary insights into the conquest of land by plants.</title>
        <authorList>
            <person name="Rensing S."/>
            <person name="Lang D."/>
            <person name="Zimmer A."/>
            <person name="Terry A."/>
            <person name="Salamov A."/>
            <person name="Shapiro H."/>
            <person name="Nishiyama T."/>
            <person name="Perroud P.-F."/>
            <person name="Lindquist E."/>
            <person name="Kamisugi Y."/>
            <person name="Tanahashi T."/>
            <person name="Sakakibara K."/>
            <person name="Fujita T."/>
            <person name="Oishi K."/>
            <person name="Shin-I T."/>
            <person name="Kuroki Y."/>
            <person name="Toyoda A."/>
            <person name="Suzuki Y."/>
            <person name="Hashimoto A."/>
            <person name="Yamaguchi K."/>
            <person name="Sugano A."/>
            <person name="Kohara Y."/>
            <person name="Fujiyama A."/>
            <person name="Anterola A."/>
            <person name="Aoki S."/>
            <person name="Ashton N."/>
            <person name="Barbazuk W.B."/>
            <person name="Barker E."/>
            <person name="Bennetzen J."/>
            <person name="Bezanilla M."/>
            <person name="Blankenship R."/>
            <person name="Cho S.H."/>
            <person name="Dutcher S."/>
            <person name="Estelle M."/>
            <person name="Fawcett J.A."/>
            <person name="Gundlach H."/>
            <person name="Hanada K."/>
            <person name="Heyl A."/>
            <person name="Hicks K.A."/>
            <person name="Hugh J."/>
            <person name="Lohr M."/>
            <person name="Mayer K."/>
            <person name="Melkozernov A."/>
            <person name="Murata T."/>
            <person name="Nelson D."/>
            <person name="Pils B."/>
            <person name="Prigge M."/>
            <person name="Reiss B."/>
            <person name="Renner T."/>
            <person name="Rombauts S."/>
            <person name="Rushton P."/>
            <person name="Sanderfoot A."/>
            <person name="Schween G."/>
            <person name="Shiu S.-H."/>
            <person name="Stueber K."/>
            <person name="Theodoulou F.L."/>
            <person name="Tu H."/>
            <person name="Van de Peer Y."/>
            <person name="Verrier P.J."/>
            <person name="Waters E."/>
            <person name="Wood A."/>
            <person name="Yang L."/>
            <person name="Cove D."/>
            <person name="Cuming A."/>
            <person name="Hasebe M."/>
            <person name="Lucas S."/>
            <person name="Mishler D.B."/>
            <person name="Reski R."/>
            <person name="Grigoriev I."/>
            <person name="Quatrano R.S."/>
            <person name="Boore J.L."/>
        </authorList>
    </citation>
    <scope>NUCLEOTIDE SEQUENCE [LARGE SCALE GENOMIC DNA]</scope>
</reference>
<sequence length="202" mass="21759">MGARQLTFSLVRAHWKEGTQVGAGCVPGPGIRSRLLPQTGTRSPQASHHRTCAPSGAPAGNWSSANRTVVRARIQFPNKTCNFVVACRDVPLVHDCVLAGHVDVELDGSASRLQSARLPPCPNVELHWFQLTTITATPPRENFRDHGTYLSPMPAVVKSGMNSLPVLGIQLPQTAVCDQVERRDGDRGLPAARLAHTPLGLQ</sequence>
<gene>
    <name evidence="2" type="ORF">PHYPADRAFT_103788</name>
</gene>
<organism>
    <name type="scientific">Physcomitrium patens</name>
    <name type="common">Spreading-leaved earth moss</name>
    <name type="synonym">Physcomitrella patens</name>
    <dbReference type="NCBI Taxonomy" id="3218"/>
    <lineage>
        <taxon>Eukaryota</taxon>
        <taxon>Viridiplantae</taxon>
        <taxon>Streptophyta</taxon>
        <taxon>Embryophyta</taxon>
        <taxon>Bryophyta</taxon>
        <taxon>Bryophytina</taxon>
        <taxon>Bryopsida</taxon>
        <taxon>Funariidae</taxon>
        <taxon>Funariales</taxon>
        <taxon>Funariaceae</taxon>
        <taxon>Physcomitrium</taxon>
    </lineage>
</organism>
<proteinExistence type="predicted"/>